<organism evidence="2 3">
    <name type="scientific">Wenyingzhuangia fucanilytica</name>
    <dbReference type="NCBI Taxonomy" id="1790137"/>
    <lineage>
        <taxon>Bacteria</taxon>
        <taxon>Pseudomonadati</taxon>
        <taxon>Bacteroidota</taxon>
        <taxon>Flavobacteriia</taxon>
        <taxon>Flavobacteriales</taxon>
        <taxon>Flavobacteriaceae</taxon>
        <taxon>Wenyingzhuangia</taxon>
    </lineage>
</organism>
<dbReference type="GO" id="GO:0042834">
    <property type="term" value="F:peptidoglycan binding"/>
    <property type="evidence" value="ECO:0007669"/>
    <property type="project" value="InterPro"/>
</dbReference>
<accession>A0A1B1Y9C3</accession>
<dbReference type="InterPro" id="IPR036680">
    <property type="entry name" value="SPOR-like_sf"/>
</dbReference>
<dbReference type="Pfam" id="PF18174">
    <property type="entry name" value="HU-CCDC81_bac_1"/>
    <property type="match status" value="1"/>
</dbReference>
<dbReference type="InterPro" id="IPR007730">
    <property type="entry name" value="SPOR-like_dom"/>
</dbReference>
<dbReference type="AlphaFoldDB" id="A0A1B1Y9C3"/>
<dbReference type="Gene3D" id="3.30.70.1070">
    <property type="entry name" value="Sporulation related repeat"/>
    <property type="match status" value="1"/>
</dbReference>
<proteinExistence type="predicted"/>
<reference evidence="2 3" key="1">
    <citation type="submission" date="2016-02" db="EMBL/GenBank/DDBJ databases">
        <authorList>
            <person name="Wen L."/>
            <person name="He K."/>
            <person name="Yang H."/>
        </authorList>
    </citation>
    <scope>NUCLEOTIDE SEQUENCE [LARGE SCALE GENOMIC DNA]</scope>
    <source>
        <strain evidence="2 3">CZ1127</strain>
    </source>
</reference>
<sequence>MQLSKYISDLLYRYECVIVPNFGGFVSNTIPSKRNIENHQFTPPTKTISFNINLQKNDGLLVNHIAKSLNISFDKAAAMVQDTVENWQTSLQKNPLLLNNIGQFTLENEQLVFEPLNKINYLTSSFGLSDLNADYILRNNIVTPKTEVKRSYGKYFASAAVIVGLFFASSVYVQEQINQQEIVAQQAVTNQIQQASFNILKPLPAVTLTVEKEVVEEITYKYHIIAGAFKAPENAVKKVDLLKEKGFKASIIGLNKWGLTQVSYASFNDKRDAINTLNTIRKKDNKHAWLFINE</sequence>
<keyword evidence="3" id="KW-1185">Reference proteome</keyword>
<dbReference type="OrthoDB" id="653949at2"/>
<dbReference type="Pfam" id="PF18175">
    <property type="entry name" value="HU-CCDC81_bac_2"/>
    <property type="match status" value="1"/>
</dbReference>
<feature type="domain" description="SPOR" evidence="1">
    <location>
        <begin position="216"/>
        <end position="293"/>
    </location>
</feature>
<dbReference type="InterPro" id="IPR041268">
    <property type="entry name" value="HU-CCDC81_bac_2"/>
</dbReference>
<dbReference type="InterPro" id="IPR040495">
    <property type="entry name" value="HU-CCDC81_bac_1"/>
</dbReference>
<dbReference type="KEGG" id="wfu:AXE80_14175"/>
<dbReference type="STRING" id="1790137.AXE80_14175"/>
<dbReference type="RefSeq" id="WP_068828532.1">
    <property type="nucleotide sequence ID" value="NZ_CP014224.1"/>
</dbReference>
<protein>
    <recommendedName>
        <fullName evidence="1">SPOR domain-containing protein</fullName>
    </recommendedName>
</protein>
<dbReference type="PROSITE" id="PS51724">
    <property type="entry name" value="SPOR"/>
    <property type="match status" value="1"/>
</dbReference>
<gene>
    <name evidence="2" type="ORF">AXE80_14175</name>
</gene>
<evidence type="ECO:0000313" key="2">
    <source>
        <dbReference type="EMBL" id="ANW97372.1"/>
    </source>
</evidence>
<dbReference type="SUPFAM" id="SSF110997">
    <property type="entry name" value="Sporulation related repeat"/>
    <property type="match status" value="1"/>
</dbReference>
<name>A0A1B1Y9C3_9FLAO</name>
<evidence type="ECO:0000313" key="3">
    <source>
        <dbReference type="Proteomes" id="UP000092967"/>
    </source>
</evidence>
<dbReference type="Pfam" id="PF05036">
    <property type="entry name" value="SPOR"/>
    <property type="match status" value="1"/>
</dbReference>
<dbReference type="Proteomes" id="UP000092967">
    <property type="component" value="Chromosome"/>
</dbReference>
<evidence type="ECO:0000259" key="1">
    <source>
        <dbReference type="PROSITE" id="PS51724"/>
    </source>
</evidence>
<dbReference type="EMBL" id="CP014224">
    <property type="protein sequence ID" value="ANW97372.1"/>
    <property type="molecule type" value="Genomic_DNA"/>
</dbReference>